<keyword evidence="4" id="KW-0732">Signal</keyword>
<dbReference type="GO" id="GO:0008237">
    <property type="term" value="F:metallopeptidase activity"/>
    <property type="evidence" value="ECO:0007669"/>
    <property type="project" value="UniProtKB-KW"/>
</dbReference>
<dbReference type="Gene3D" id="3.40.390.10">
    <property type="entry name" value="Collagenase (Catalytic Domain)"/>
    <property type="match status" value="1"/>
</dbReference>
<keyword evidence="7 11" id="KW-0482">Metalloprotease</keyword>
<protein>
    <submittedName>
        <fullName evidence="11">M43 family zinc metalloprotease</fullName>
    </submittedName>
</protein>
<evidence type="ECO:0000313" key="11">
    <source>
        <dbReference type="EMBL" id="MFD2187825.1"/>
    </source>
</evidence>
<keyword evidence="5" id="KW-0378">Hydrolase</keyword>
<feature type="domain" description="Peptidase M43 pregnancy-associated plasma-A" evidence="9">
    <location>
        <begin position="233"/>
        <end position="344"/>
    </location>
</feature>
<evidence type="ECO:0000256" key="5">
    <source>
        <dbReference type="ARBA" id="ARBA00022801"/>
    </source>
</evidence>
<dbReference type="InterPro" id="IPR026444">
    <property type="entry name" value="Secre_tail"/>
</dbReference>
<dbReference type="EMBL" id="JBHUHY010000015">
    <property type="protein sequence ID" value="MFD2187825.1"/>
    <property type="molecule type" value="Genomic_DNA"/>
</dbReference>
<comment type="caution">
    <text evidence="11">The sequence shown here is derived from an EMBL/GenBank/DDBJ whole genome shotgun (WGS) entry which is preliminary data.</text>
</comment>
<evidence type="ECO:0000313" key="12">
    <source>
        <dbReference type="Proteomes" id="UP001597344"/>
    </source>
</evidence>
<evidence type="ECO:0000256" key="2">
    <source>
        <dbReference type="ARBA" id="ARBA00022670"/>
    </source>
</evidence>
<dbReference type="Pfam" id="PF05572">
    <property type="entry name" value="Peptidase_M43"/>
    <property type="match status" value="1"/>
</dbReference>
<evidence type="ECO:0000256" key="3">
    <source>
        <dbReference type="ARBA" id="ARBA00022723"/>
    </source>
</evidence>
<dbReference type="PANTHER" id="PTHR47466:SF1">
    <property type="entry name" value="METALLOPROTEASE MEP1 (AFU_ORTHOLOGUE AFUA_1G07730)-RELATED"/>
    <property type="match status" value="1"/>
</dbReference>
<dbReference type="PANTHER" id="PTHR47466">
    <property type="match status" value="1"/>
</dbReference>
<dbReference type="Pfam" id="PF18962">
    <property type="entry name" value="Por_Secre_tail"/>
    <property type="match status" value="1"/>
</dbReference>
<keyword evidence="8" id="KW-1015">Disulfide bond</keyword>
<dbReference type="InterPro" id="IPR008754">
    <property type="entry name" value="Peptidase_M43"/>
</dbReference>
<evidence type="ECO:0000259" key="9">
    <source>
        <dbReference type="Pfam" id="PF05572"/>
    </source>
</evidence>
<organism evidence="11 12">
    <name type="scientific">Aquimarina celericrescens</name>
    <dbReference type="NCBI Taxonomy" id="1964542"/>
    <lineage>
        <taxon>Bacteria</taxon>
        <taxon>Pseudomonadati</taxon>
        <taxon>Bacteroidota</taxon>
        <taxon>Flavobacteriia</taxon>
        <taxon>Flavobacteriales</taxon>
        <taxon>Flavobacteriaceae</taxon>
        <taxon>Aquimarina</taxon>
    </lineage>
</organism>
<reference evidence="12" key="1">
    <citation type="journal article" date="2019" name="Int. J. Syst. Evol. Microbiol.">
        <title>The Global Catalogue of Microorganisms (GCM) 10K type strain sequencing project: providing services to taxonomists for standard genome sequencing and annotation.</title>
        <authorList>
            <consortium name="The Broad Institute Genomics Platform"/>
            <consortium name="The Broad Institute Genome Sequencing Center for Infectious Disease"/>
            <person name="Wu L."/>
            <person name="Ma J."/>
        </authorList>
    </citation>
    <scope>NUCLEOTIDE SEQUENCE [LARGE SCALE GENOMIC DNA]</scope>
    <source>
        <strain evidence="12">DT92</strain>
    </source>
</reference>
<dbReference type="InterPro" id="IPR024079">
    <property type="entry name" value="MetalloPept_cat_dom_sf"/>
</dbReference>
<keyword evidence="3" id="KW-0479">Metal-binding</keyword>
<dbReference type="SUPFAM" id="SSF55486">
    <property type="entry name" value="Metalloproteases ('zincins'), catalytic domain"/>
    <property type="match status" value="1"/>
</dbReference>
<name>A0ABW5AZ56_9FLAO</name>
<proteinExistence type="inferred from homology"/>
<keyword evidence="12" id="KW-1185">Reference proteome</keyword>
<accession>A0ABW5AZ56</accession>
<keyword evidence="2" id="KW-0645">Protease</keyword>
<gene>
    <name evidence="11" type="ORF">ACFSJT_13565</name>
</gene>
<feature type="domain" description="Secretion system C-terminal sorting" evidence="10">
    <location>
        <begin position="879"/>
        <end position="942"/>
    </location>
</feature>
<comment type="similarity">
    <text evidence="1">Belongs to the peptidase M43B family.</text>
</comment>
<evidence type="ECO:0000259" key="10">
    <source>
        <dbReference type="Pfam" id="PF18962"/>
    </source>
</evidence>
<dbReference type="CDD" id="cd04275">
    <property type="entry name" value="ZnMc_pappalysin_like"/>
    <property type="match status" value="1"/>
</dbReference>
<evidence type="ECO:0000256" key="4">
    <source>
        <dbReference type="ARBA" id="ARBA00022729"/>
    </source>
</evidence>
<evidence type="ECO:0000256" key="8">
    <source>
        <dbReference type="ARBA" id="ARBA00023157"/>
    </source>
</evidence>
<dbReference type="NCBIfam" id="TIGR04183">
    <property type="entry name" value="Por_Secre_tail"/>
    <property type="match status" value="1"/>
</dbReference>
<sequence length="950" mass="105692">MKKYIQWMILFIAVCFSGDVLYSQTPTKKCATDEFYESLLENNALRNRVEAKIQQFNIAKNTVNTNNNQIVTIPVVFNIVHNGEAIGVGRNLSDARILEQLNILNQVYSNYNGQGVDIKIRFCLAKQDINGNNKSGILRYRGTRSEFYIGRDYGGDSQLKQNRDLNFPPTHYLNVWTADLYEQVFDDYGNSTLEDTMLGYATFPFLNQENNFTVDGIGLDYQYVGITSDNAYGGGMTLPHEVGHWLGLWHTFQVQRGDSFQCSESSCATQGDEVCDTEPRAEPAIALRNNQDQPLLTPNSCSEAPKCSNPNQNTNAVQNYMDYNYDDCLKFFTQGQKDRMRQMLVLYRPNMLNYSTEIVECSQGTIPNPPNNSCTPDSGLGFKINYPGGNFGQNVAIHNNLIAAVDPGRGLVRMYRINSDCGVVDSGILGKYSLAEYISYQGDEPLQFGEGVKVVNDKVFVVGSIYNRRFIAVLKENDSGWYFDQIIEDTDHNFAKSIIVRGNELLAIGGKRIMVYKVSSGGSYNLFQDIIAGLPDSFPGPSFVSDNLYQGSISYNGKYLISRFTRSVTSEIAIFKKNSAGRFDSDMKSSIDIRYTSVFIDNNDNIYASINRSNTGYSEIRKYRFSGSSLNLVTARTLTTTSSFSLHHDQVMDIDIKDNILILARKKAGISFHDTNNGLVEIHSPQLANNYPKYWLNPYQATSSFELENSLLDYGQSIAIDGNYLVAPNTSCGEVFIYEFDDIMNGAISDIPPTPGIPENINVCSIPSSNITKANNITIGDGCDVTFGSGVEKEFKAGTKIVIKPGTEFLSGSKIRLTTDTVSTVPTDPGNNCDLYDVGAVNRTATVSRSVSSRQADSSDDAKIFEDNRLENALKYSIVPVPVTNMLSVNSSLDSKFSIEIFDFYGNLILKTTDIVSGTKIEFSNQKGGIYLVRIVDNNGKIEFLKFVKN</sequence>
<evidence type="ECO:0000256" key="6">
    <source>
        <dbReference type="ARBA" id="ARBA00022833"/>
    </source>
</evidence>
<keyword evidence="6" id="KW-0862">Zinc</keyword>
<evidence type="ECO:0000256" key="1">
    <source>
        <dbReference type="ARBA" id="ARBA00008721"/>
    </source>
</evidence>
<dbReference type="Proteomes" id="UP001597344">
    <property type="component" value="Unassembled WGS sequence"/>
</dbReference>
<evidence type="ECO:0000256" key="7">
    <source>
        <dbReference type="ARBA" id="ARBA00023049"/>
    </source>
</evidence>
<dbReference type="RefSeq" id="WP_378320826.1">
    <property type="nucleotide sequence ID" value="NZ_JBHUHY010000015.1"/>
</dbReference>